<dbReference type="EMBL" id="JAGTTL010000032">
    <property type="protein sequence ID" value="KAK6297115.1"/>
    <property type="molecule type" value="Genomic_DNA"/>
</dbReference>
<dbReference type="InterPro" id="IPR036954">
    <property type="entry name" value="Collagen_IV_NC_sf"/>
</dbReference>
<sequence>MGLFPQVSKVTRSLLCRAIRGQLPIHPSQPEAERAPVPRGQQPHLRRILPPLHQWCAVCETKAKIIAVHSQTNQIPVCPRGWLSLWAGYSFVMKSSGRFPSLSAMGEGLATTTLTPTATGWPRWTPKTCSEPHRTPINRTRPAPYQLIQIQHTLVQLSSARFTASRPCKPNPALLDMKFCRIHCALALLGLALAICSQGAASQPDQDLRSRRLLQRARATAMATQEWSKQVVEDILSQLSLPEVEAQESEVSTAGAKEDLGVELERSVDNPNNLPPRERKAGCKNFYWKGFTSC</sequence>
<feature type="domain" description="Collagen IV NC1" evidence="15">
    <location>
        <begin position="63"/>
        <end position="171"/>
    </location>
</feature>
<feature type="compositionally biased region" description="Basic and acidic residues" evidence="14">
    <location>
        <begin position="256"/>
        <end position="268"/>
    </location>
</feature>
<dbReference type="InterPro" id="IPR001442">
    <property type="entry name" value="Collagen_IV_NC"/>
</dbReference>
<keyword evidence="7" id="KW-0372">Hormone</keyword>
<evidence type="ECO:0000313" key="16">
    <source>
        <dbReference type="EMBL" id="KAK6297115.1"/>
    </source>
</evidence>
<dbReference type="InterPro" id="IPR018142">
    <property type="entry name" value="Somatostatin/Cortistatin_C"/>
</dbReference>
<dbReference type="SUPFAM" id="SSF56436">
    <property type="entry name" value="C-type lectin-like"/>
    <property type="match status" value="1"/>
</dbReference>
<dbReference type="PANTHER" id="PTHR10558">
    <property type="entry name" value="SOMATOSTATIN"/>
    <property type="match status" value="1"/>
</dbReference>
<dbReference type="Proteomes" id="UP001356427">
    <property type="component" value="Unassembled WGS sequence"/>
</dbReference>
<dbReference type="GO" id="GO:0005615">
    <property type="term" value="C:extracellular space"/>
    <property type="evidence" value="ECO:0007669"/>
    <property type="project" value="TreeGrafter"/>
</dbReference>
<evidence type="ECO:0000256" key="14">
    <source>
        <dbReference type="SAM" id="MobiDB-lite"/>
    </source>
</evidence>
<dbReference type="GO" id="GO:0005581">
    <property type="term" value="C:collagen trimer"/>
    <property type="evidence" value="ECO:0007669"/>
    <property type="project" value="UniProtKB-KW"/>
</dbReference>
<evidence type="ECO:0000256" key="11">
    <source>
        <dbReference type="ARBA" id="ARBA00023157"/>
    </source>
</evidence>
<evidence type="ECO:0000259" key="15">
    <source>
        <dbReference type="SMART" id="SM00111"/>
    </source>
</evidence>
<evidence type="ECO:0000256" key="5">
    <source>
        <dbReference type="ARBA" id="ARBA00022530"/>
    </source>
</evidence>
<evidence type="ECO:0000313" key="17">
    <source>
        <dbReference type="Proteomes" id="UP001356427"/>
    </source>
</evidence>
<evidence type="ECO:0000256" key="1">
    <source>
        <dbReference type="ARBA" id="ARBA00003524"/>
    </source>
</evidence>
<dbReference type="Pfam" id="PF03002">
    <property type="entry name" value="Somatostatin"/>
    <property type="match status" value="1"/>
</dbReference>
<dbReference type="GO" id="GO:0005201">
    <property type="term" value="F:extracellular matrix structural constituent"/>
    <property type="evidence" value="ECO:0007669"/>
    <property type="project" value="InterPro"/>
</dbReference>
<dbReference type="GO" id="GO:0005179">
    <property type="term" value="F:hormone activity"/>
    <property type="evidence" value="ECO:0007669"/>
    <property type="project" value="UniProtKB-KW"/>
</dbReference>
<protein>
    <recommendedName>
        <fullName evidence="12">Somatostatin-2</fullName>
    </recommendedName>
    <alternativeName>
        <fullName evidence="13">Somatostatin II</fullName>
    </alternativeName>
</protein>
<keyword evidence="10" id="KW-0176">Collagen</keyword>
<comment type="similarity">
    <text evidence="3">Belongs to the somatostatin family.</text>
</comment>
<evidence type="ECO:0000256" key="13">
    <source>
        <dbReference type="ARBA" id="ARBA00043047"/>
    </source>
</evidence>
<evidence type="ECO:0000256" key="2">
    <source>
        <dbReference type="ARBA" id="ARBA00004302"/>
    </source>
</evidence>
<feature type="region of interest" description="Disordered" evidence="14">
    <location>
        <begin position="247"/>
        <end position="276"/>
    </location>
</feature>
<keyword evidence="5" id="KW-0272">Extracellular matrix</keyword>
<keyword evidence="8" id="KW-0677">Repeat</keyword>
<gene>
    <name evidence="16" type="ORF">J4Q44_G00332570</name>
</gene>
<dbReference type="AlphaFoldDB" id="A0AAN8L3U7"/>
<comment type="caution">
    <text evidence="16">The sequence shown here is derived from an EMBL/GenBank/DDBJ whole genome shotgun (WGS) entry which is preliminary data.</text>
</comment>
<evidence type="ECO:0000256" key="9">
    <source>
        <dbReference type="ARBA" id="ARBA00022869"/>
    </source>
</evidence>
<dbReference type="Gene3D" id="2.170.240.10">
    <property type="entry name" value="Collagen IV, non-collagenous"/>
    <property type="match status" value="1"/>
</dbReference>
<comment type="function">
    <text evidence="1">Somatostatin inhibits the release of somatotropin.</text>
</comment>
<name>A0AAN8L3U7_9TELE</name>
<evidence type="ECO:0000256" key="8">
    <source>
        <dbReference type="ARBA" id="ARBA00022737"/>
    </source>
</evidence>
<proteinExistence type="inferred from homology"/>
<keyword evidence="11" id="KW-1015">Disulfide bond</keyword>
<dbReference type="InterPro" id="IPR004250">
    <property type="entry name" value="Somatostatin"/>
</dbReference>
<dbReference type="PANTHER" id="PTHR10558:SF6">
    <property type="entry name" value="SOMATOSTATIN 1, TANDEM DUPLICATE 2"/>
    <property type="match status" value="1"/>
</dbReference>
<comment type="subcellular location">
    <subcellularLocation>
        <location evidence="2">Secreted</location>
        <location evidence="2">Extracellular space</location>
        <location evidence="2">Extracellular matrix</location>
        <location evidence="2">Basement membrane</location>
    </subcellularLocation>
</comment>
<evidence type="ECO:0000256" key="7">
    <source>
        <dbReference type="ARBA" id="ARBA00022702"/>
    </source>
</evidence>
<keyword evidence="17" id="KW-1185">Reference proteome</keyword>
<organism evidence="16 17">
    <name type="scientific">Coregonus suidteri</name>
    <dbReference type="NCBI Taxonomy" id="861788"/>
    <lineage>
        <taxon>Eukaryota</taxon>
        <taxon>Metazoa</taxon>
        <taxon>Chordata</taxon>
        <taxon>Craniata</taxon>
        <taxon>Vertebrata</taxon>
        <taxon>Euteleostomi</taxon>
        <taxon>Actinopterygii</taxon>
        <taxon>Neopterygii</taxon>
        <taxon>Teleostei</taxon>
        <taxon>Protacanthopterygii</taxon>
        <taxon>Salmoniformes</taxon>
        <taxon>Salmonidae</taxon>
        <taxon>Coregoninae</taxon>
        <taxon>Coregonus</taxon>
    </lineage>
</organism>
<keyword evidence="4" id="KW-0964">Secreted</keyword>
<dbReference type="Pfam" id="PF01413">
    <property type="entry name" value="C4"/>
    <property type="match status" value="1"/>
</dbReference>
<keyword evidence="6" id="KW-0165">Cleavage on pair of basic residues</keyword>
<dbReference type="GO" id="GO:0005604">
    <property type="term" value="C:basement membrane"/>
    <property type="evidence" value="ECO:0007669"/>
    <property type="project" value="UniProtKB-SubCell"/>
</dbReference>
<reference evidence="16 17" key="1">
    <citation type="submission" date="2021-04" db="EMBL/GenBank/DDBJ databases">
        <authorList>
            <person name="De Guttry C."/>
            <person name="Zahm M."/>
            <person name="Klopp C."/>
            <person name="Cabau C."/>
            <person name="Louis A."/>
            <person name="Berthelot C."/>
            <person name="Parey E."/>
            <person name="Roest Crollius H."/>
            <person name="Montfort J."/>
            <person name="Robinson-Rechavi M."/>
            <person name="Bucao C."/>
            <person name="Bouchez O."/>
            <person name="Gislard M."/>
            <person name="Lluch J."/>
            <person name="Milhes M."/>
            <person name="Lampietro C."/>
            <person name="Lopez Roques C."/>
            <person name="Donnadieu C."/>
            <person name="Braasch I."/>
            <person name="Desvignes T."/>
            <person name="Postlethwait J."/>
            <person name="Bobe J."/>
            <person name="Wedekind C."/>
            <person name="Guiguen Y."/>
        </authorList>
    </citation>
    <scope>NUCLEOTIDE SEQUENCE [LARGE SCALE GENOMIC DNA]</scope>
    <source>
        <strain evidence="16">Cs_M1</strain>
        <tissue evidence="16">Blood</tissue>
    </source>
</reference>
<keyword evidence="9" id="KW-0084">Basement membrane</keyword>
<evidence type="ECO:0000256" key="4">
    <source>
        <dbReference type="ARBA" id="ARBA00022525"/>
    </source>
</evidence>
<evidence type="ECO:0000256" key="12">
    <source>
        <dbReference type="ARBA" id="ARBA00039198"/>
    </source>
</evidence>
<evidence type="ECO:0000256" key="10">
    <source>
        <dbReference type="ARBA" id="ARBA00023119"/>
    </source>
</evidence>
<dbReference type="SMART" id="SM00111">
    <property type="entry name" value="C4"/>
    <property type="match status" value="1"/>
</dbReference>
<evidence type="ECO:0000256" key="3">
    <source>
        <dbReference type="ARBA" id="ARBA00008327"/>
    </source>
</evidence>
<dbReference type="InterPro" id="IPR016187">
    <property type="entry name" value="CTDL_fold"/>
</dbReference>
<accession>A0AAN8L3U7</accession>
<dbReference type="GO" id="GO:0030334">
    <property type="term" value="P:regulation of cell migration"/>
    <property type="evidence" value="ECO:0007669"/>
    <property type="project" value="TreeGrafter"/>
</dbReference>
<evidence type="ECO:0000256" key="6">
    <source>
        <dbReference type="ARBA" id="ARBA00022685"/>
    </source>
</evidence>